<comment type="function">
    <text evidence="8">Participates actively in the response to hyperosmotic and heat shock by preventing the aggregation of stress-denatured proteins and by disaggregating proteins, also in an autonomous, DnaK-independent fashion. Unfolded proteins bind initially to DnaJ; upon interaction with the DnaJ-bound protein, DnaK hydrolyzes its bound ATP, resulting in the formation of a stable complex. GrpE releases ADP from DnaK; ATP binding to DnaK triggers the release of the substrate protein, thus completing the reaction cycle. Several rounds of ATP-dependent interactions between DnaJ, DnaK and GrpE are required for fully efficient folding. Also involved, together with DnaK and GrpE, in the DNA replication of plasmids through activation of initiation proteins.</text>
</comment>
<evidence type="ECO:0000256" key="6">
    <source>
        <dbReference type="ARBA" id="ARBA00061004"/>
    </source>
</evidence>
<dbReference type="GO" id="GO:0042026">
    <property type="term" value="P:protein refolding"/>
    <property type="evidence" value="ECO:0007669"/>
    <property type="project" value="TreeGrafter"/>
</dbReference>
<comment type="subunit">
    <text evidence="8">Homodimer.</text>
</comment>
<evidence type="ECO:0000256" key="2">
    <source>
        <dbReference type="ARBA" id="ARBA00022737"/>
    </source>
</evidence>
<proteinExistence type="inferred from homology"/>
<dbReference type="PANTHER" id="PTHR43096">
    <property type="entry name" value="DNAJ HOMOLOG 1, MITOCHONDRIAL-RELATED"/>
    <property type="match status" value="1"/>
</dbReference>
<comment type="subcellular location">
    <subcellularLocation>
        <location evidence="8">Cytoplasm</location>
    </subcellularLocation>
</comment>
<dbReference type="SUPFAM" id="SSF57938">
    <property type="entry name" value="DnaJ/Hsp40 cysteine-rich domain"/>
    <property type="match status" value="1"/>
</dbReference>
<comment type="domain">
    <text evidence="8">The J domain is necessary and sufficient to stimulate DnaK ATPase activity. Zinc center 1 plays an important role in the autonomous, DnaK-independent chaperone activity of DnaJ. Zinc center 2 is essential for interaction with DnaK and for DnaJ activity.</text>
</comment>
<dbReference type="Proteomes" id="UP000177564">
    <property type="component" value="Unassembled WGS sequence"/>
</dbReference>
<dbReference type="PROSITE" id="PS51188">
    <property type="entry name" value="ZF_CR"/>
    <property type="match status" value="1"/>
</dbReference>
<dbReference type="CDD" id="cd10719">
    <property type="entry name" value="DnaJ_zf"/>
    <property type="match status" value="1"/>
</dbReference>
<keyword evidence="8" id="KW-0235">DNA replication</keyword>
<dbReference type="FunFam" id="2.60.260.20:FF:000013">
    <property type="entry name" value="DnaJ subfamily B member 11"/>
    <property type="match status" value="1"/>
</dbReference>
<dbReference type="SUPFAM" id="SSF46565">
    <property type="entry name" value="Chaperone J-domain"/>
    <property type="match status" value="1"/>
</dbReference>
<keyword evidence="5 8" id="KW-0143">Chaperone</keyword>
<dbReference type="Pfam" id="PF00684">
    <property type="entry name" value="DnaJ_CXXCXGXG"/>
    <property type="match status" value="1"/>
</dbReference>
<feature type="binding site" evidence="8">
    <location>
        <position position="210"/>
    </location>
    <ligand>
        <name>Zn(2+)</name>
        <dbReference type="ChEBI" id="CHEBI:29105"/>
        <label>1</label>
    </ligand>
</feature>
<dbReference type="EMBL" id="MEWU01000008">
    <property type="protein sequence ID" value="OGC83882.1"/>
    <property type="molecule type" value="Genomic_DNA"/>
</dbReference>
<evidence type="ECO:0000259" key="11">
    <source>
        <dbReference type="PROSITE" id="PS51188"/>
    </source>
</evidence>
<feature type="binding site" evidence="8">
    <location>
        <position position="170"/>
    </location>
    <ligand>
        <name>Zn(2+)</name>
        <dbReference type="ChEBI" id="CHEBI:29105"/>
        <label>2</label>
    </ligand>
</feature>
<dbReference type="Pfam" id="PF01556">
    <property type="entry name" value="DnaJ_C"/>
    <property type="match status" value="1"/>
</dbReference>
<comment type="similarity">
    <text evidence="6 8">Belongs to the DnaJ family.</text>
</comment>
<feature type="binding site" evidence="8">
    <location>
        <position position="193"/>
    </location>
    <ligand>
        <name>Zn(2+)</name>
        <dbReference type="ChEBI" id="CHEBI:29105"/>
        <label>2</label>
    </ligand>
</feature>
<dbReference type="SMART" id="SM00271">
    <property type="entry name" value="DnaJ"/>
    <property type="match status" value="1"/>
</dbReference>
<dbReference type="GO" id="GO:0005524">
    <property type="term" value="F:ATP binding"/>
    <property type="evidence" value="ECO:0007669"/>
    <property type="project" value="InterPro"/>
</dbReference>
<dbReference type="CDD" id="cd10747">
    <property type="entry name" value="DnaJ_C"/>
    <property type="match status" value="1"/>
</dbReference>
<sequence>MATKKDYYEVLGIDKKASKDDIKKAFHKLAHKYHPDKNQGDAEKFKELSEAYSVLSDEKRRAEYDSYGRVFGGGGGTGAGFNAQGFDFSKFQDAAQNGFGFDFGDVFSDFFGGGAGMRRGRDISIDLELSFKESVFGTTRRVLLAKTAQCDTCQGSGAKPGAKQNICTRCNGAGKIHETTNSIFGSISMVQPCRQCRGTGKVPETKCHTCRGEGVYRKQEEVEIVVPAGIEGGEMIRLTNAGEAMQNGPSGDLYVKIHVTPDQRFKKEGDNLVTELSVKLTDALLGAEYTIVTLDGDEKITIPQGVTHGELLHVKGRGVPHARGRRGDLLVRVKLVLPQKLSRNAKGLIEKLREEGI</sequence>
<dbReference type="CDD" id="cd06257">
    <property type="entry name" value="DnaJ"/>
    <property type="match status" value="1"/>
</dbReference>
<comment type="caution">
    <text evidence="12">The sequence shown here is derived from an EMBL/GenBank/DDBJ whole genome shotgun (WGS) entry which is preliminary data.</text>
</comment>
<dbReference type="GO" id="GO:0051082">
    <property type="term" value="F:unfolded protein binding"/>
    <property type="evidence" value="ECO:0007669"/>
    <property type="project" value="UniProtKB-UniRule"/>
</dbReference>
<comment type="cofactor">
    <cofactor evidence="8">
        <name>Zn(2+)</name>
        <dbReference type="ChEBI" id="CHEBI:29105"/>
    </cofactor>
    <text evidence="8">Binds 2 Zn(2+) ions per monomer.</text>
</comment>
<dbReference type="GO" id="GO:0031072">
    <property type="term" value="F:heat shock protein binding"/>
    <property type="evidence" value="ECO:0007669"/>
    <property type="project" value="InterPro"/>
</dbReference>
<dbReference type="NCBIfam" id="NF008035">
    <property type="entry name" value="PRK10767.1"/>
    <property type="match status" value="1"/>
</dbReference>
<keyword evidence="4 8" id="KW-0862">Zinc</keyword>
<dbReference type="InterPro" id="IPR002939">
    <property type="entry name" value="DnaJ_C"/>
</dbReference>
<evidence type="ECO:0000256" key="1">
    <source>
        <dbReference type="ARBA" id="ARBA00022723"/>
    </source>
</evidence>
<feature type="zinc finger region" description="CR-type" evidence="9">
    <location>
        <begin position="137"/>
        <end position="219"/>
    </location>
</feature>
<dbReference type="Gene3D" id="2.10.230.10">
    <property type="entry name" value="Heat shock protein DnaJ, cysteine-rich domain"/>
    <property type="match status" value="1"/>
</dbReference>
<feature type="binding site" evidence="8">
    <location>
        <position position="153"/>
    </location>
    <ligand>
        <name>Zn(2+)</name>
        <dbReference type="ChEBI" id="CHEBI:29105"/>
        <label>1</label>
    </ligand>
</feature>
<dbReference type="PRINTS" id="PR00625">
    <property type="entry name" value="JDOMAIN"/>
</dbReference>
<dbReference type="InterPro" id="IPR001623">
    <property type="entry name" value="DnaJ_domain"/>
</dbReference>
<feature type="domain" description="J" evidence="10">
    <location>
        <begin position="6"/>
        <end position="68"/>
    </location>
</feature>
<evidence type="ECO:0000259" key="10">
    <source>
        <dbReference type="PROSITE" id="PS50076"/>
    </source>
</evidence>
<dbReference type="Pfam" id="PF00226">
    <property type="entry name" value="DnaJ"/>
    <property type="match status" value="1"/>
</dbReference>
<evidence type="ECO:0000256" key="3">
    <source>
        <dbReference type="ARBA" id="ARBA00022771"/>
    </source>
</evidence>
<protein>
    <recommendedName>
        <fullName evidence="7 8">Chaperone protein DnaJ</fullName>
    </recommendedName>
</protein>
<feature type="repeat" description="CXXCXGXG motif" evidence="8">
    <location>
        <begin position="207"/>
        <end position="214"/>
    </location>
</feature>
<dbReference type="SUPFAM" id="SSF49493">
    <property type="entry name" value="HSP40/DnaJ peptide-binding domain"/>
    <property type="match status" value="2"/>
</dbReference>
<dbReference type="InterPro" id="IPR008971">
    <property type="entry name" value="HSP40/DnaJ_pept-bd"/>
</dbReference>
<dbReference type="InterPro" id="IPR036869">
    <property type="entry name" value="J_dom_sf"/>
</dbReference>
<feature type="binding site" evidence="8">
    <location>
        <position position="150"/>
    </location>
    <ligand>
        <name>Zn(2+)</name>
        <dbReference type="ChEBI" id="CHEBI:29105"/>
        <label>1</label>
    </ligand>
</feature>
<dbReference type="AlphaFoldDB" id="A0A1F4XQ72"/>
<dbReference type="GO" id="GO:0005737">
    <property type="term" value="C:cytoplasm"/>
    <property type="evidence" value="ECO:0007669"/>
    <property type="project" value="UniProtKB-SubCell"/>
</dbReference>
<dbReference type="InterPro" id="IPR012724">
    <property type="entry name" value="DnaJ"/>
</dbReference>
<dbReference type="InterPro" id="IPR001305">
    <property type="entry name" value="HSP_DnaJ_Cys-rich_dom"/>
</dbReference>
<feature type="binding site" evidence="8">
    <location>
        <position position="196"/>
    </location>
    <ligand>
        <name>Zn(2+)</name>
        <dbReference type="ChEBI" id="CHEBI:29105"/>
        <label>2</label>
    </ligand>
</feature>
<feature type="repeat" description="CXXCXGXG motif" evidence="8">
    <location>
        <begin position="167"/>
        <end position="174"/>
    </location>
</feature>
<reference evidence="12 13" key="1">
    <citation type="journal article" date="2016" name="Nat. Commun.">
        <title>Thousands of microbial genomes shed light on interconnected biogeochemical processes in an aquifer system.</title>
        <authorList>
            <person name="Anantharaman K."/>
            <person name="Brown C.T."/>
            <person name="Hug L.A."/>
            <person name="Sharon I."/>
            <person name="Castelle C.J."/>
            <person name="Probst A.J."/>
            <person name="Thomas B.C."/>
            <person name="Singh A."/>
            <person name="Wilkins M.J."/>
            <person name="Karaoz U."/>
            <person name="Brodie E.L."/>
            <person name="Williams K.H."/>
            <person name="Hubbard S.S."/>
            <person name="Banfield J.F."/>
        </authorList>
    </citation>
    <scope>NUCLEOTIDE SEQUENCE [LARGE SCALE GENOMIC DNA]</scope>
</reference>
<feature type="repeat" description="CXXCXGXG motif" evidence="8">
    <location>
        <begin position="150"/>
        <end position="157"/>
    </location>
</feature>
<organism evidence="12 13">
    <name type="scientific">Candidatus Adlerbacteria bacterium RIFCSPHIGHO2_02_FULL_52_17</name>
    <dbReference type="NCBI Taxonomy" id="1797240"/>
    <lineage>
        <taxon>Bacteria</taxon>
        <taxon>Candidatus Adleribacteriota</taxon>
    </lineage>
</organism>
<dbReference type="PROSITE" id="PS00636">
    <property type="entry name" value="DNAJ_1"/>
    <property type="match status" value="1"/>
</dbReference>
<evidence type="ECO:0000256" key="4">
    <source>
        <dbReference type="ARBA" id="ARBA00022833"/>
    </source>
</evidence>
<keyword evidence="1 8" id="KW-0479">Metal-binding</keyword>
<feature type="repeat" description="CXXCXGXG motif" evidence="8">
    <location>
        <begin position="193"/>
        <end position="200"/>
    </location>
</feature>
<evidence type="ECO:0000313" key="13">
    <source>
        <dbReference type="Proteomes" id="UP000177564"/>
    </source>
</evidence>
<feature type="binding site" evidence="8">
    <location>
        <position position="207"/>
    </location>
    <ligand>
        <name>Zn(2+)</name>
        <dbReference type="ChEBI" id="CHEBI:29105"/>
        <label>1</label>
    </ligand>
</feature>
<keyword evidence="2 8" id="KW-0677">Repeat</keyword>
<dbReference type="Gene3D" id="1.10.287.110">
    <property type="entry name" value="DnaJ domain"/>
    <property type="match status" value="1"/>
</dbReference>
<dbReference type="FunFam" id="2.10.230.10:FF:000002">
    <property type="entry name" value="Molecular chaperone DnaJ"/>
    <property type="match status" value="1"/>
</dbReference>
<keyword evidence="8" id="KW-0963">Cytoplasm</keyword>
<dbReference type="HAMAP" id="MF_01152">
    <property type="entry name" value="DnaJ"/>
    <property type="match status" value="1"/>
</dbReference>
<dbReference type="PROSITE" id="PS50076">
    <property type="entry name" value="DNAJ_2"/>
    <property type="match status" value="1"/>
</dbReference>
<dbReference type="GO" id="GO:0009408">
    <property type="term" value="P:response to heat"/>
    <property type="evidence" value="ECO:0007669"/>
    <property type="project" value="InterPro"/>
</dbReference>
<dbReference type="GO" id="GO:0006260">
    <property type="term" value="P:DNA replication"/>
    <property type="evidence" value="ECO:0007669"/>
    <property type="project" value="UniProtKB-KW"/>
</dbReference>
<dbReference type="InterPro" id="IPR018253">
    <property type="entry name" value="DnaJ_domain_CS"/>
</dbReference>
<feature type="binding site" evidence="8">
    <location>
        <position position="167"/>
    </location>
    <ligand>
        <name>Zn(2+)</name>
        <dbReference type="ChEBI" id="CHEBI:29105"/>
        <label>2</label>
    </ligand>
</feature>
<dbReference type="STRING" id="1797240.A3D68_01610"/>
<accession>A0A1F4XQ72</accession>
<keyword evidence="3 8" id="KW-0863">Zinc-finger</keyword>
<dbReference type="Gene3D" id="2.60.260.20">
    <property type="entry name" value="Urease metallochaperone UreE, N-terminal domain"/>
    <property type="match status" value="2"/>
</dbReference>
<gene>
    <name evidence="8" type="primary">dnaJ</name>
    <name evidence="12" type="ORF">A3D68_01610</name>
</gene>
<evidence type="ECO:0000256" key="9">
    <source>
        <dbReference type="PROSITE-ProRule" id="PRU00546"/>
    </source>
</evidence>
<evidence type="ECO:0000256" key="7">
    <source>
        <dbReference type="ARBA" id="ARBA00067609"/>
    </source>
</evidence>
<feature type="domain" description="CR-type" evidence="11">
    <location>
        <begin position="137"/>
        <end position="219"/>
    </location>
</feature>
<dbReference type="GO" id="GO:0008270">
    <property type="term" value="F:zinc ion binding"/>
    <property type="evidence" value="ECO:0007669"/>
    <property type="project" value="UniProtKB-UniRule"/>
</dbReference>
<dbReference type="InterPro" id="IPR036410">
    <property type="entry name" value="HSP_DnaJ_Cys-rich_dom_sf"/>
</dbReference>
<dbReference type="PANTHER" id="PTHR43096:SF10">
    <property type="entry name" value="CHAPERONE PROTEIN DNAJ A6, CHLOROPLASTIC"/>
    <property type="match status" value="1"/>
</dbReference>
<evidence type="ECO:0000256" key="8">
    <source>
        <dbReference type="HAMAP-Rule" id="MF_01152"/>
    </source>
</evidence>
<evidence type="ECO:0000313" key="12">
    <source>
        <dbReference type="EMBL" id="OGC83882.1"/>
    </source>
</evidence>
<dbReference type="NCBIfam" id="TIGR02349">
    <property type="entry name" value="DnaJ_bact"/>
    <property type="match status" value="1"/>
</dbReference>
<evidence type="ECO:0000256" key="5">
    <source>
        <dbReference type="ARBA" id="ARBA00023186"/>
    </source>
</evidence>
<keyword evidence="8" id="KW-0346">Stress response</keyword>
<name>A0A1F4XQ72_9BACT</name>